<evidence type="ECO:0000256" key="6">
    <source>
        <dbReference type="SAM" id="Phobius"/>
    </source>
</evidence>
<feature type="transmembrane region" description="Helical" evidence="6">
    <location>
        <begin position="357"/>
        <end position="382"/>
    </location>
</feature>
<organism evidence="8 9">
    <name type="scientific">Burkholderia lata (strain ATCC 17760 / DSM 23089 / LMG 22485 / NCIMB 9086 / R18194 / 383)</name>
    <dbReference type="NCBI Taxonomy" id="482957"/>
    <lineage>
        <taxon>Bacteria</taxon>
        <taxon>Pseudomonadati</taxon>
        <taxon>Pseudomonadota</taxon>
        <taxon>Betaproteobacteria</taxon>
        <taxon>Burkholderiales</taxon>
        <taxon>Burkholderiaceae</taxon>
        <taxon>Burkholderia</taxon>
        <taxon>Burkholderia cepacia complex</taxon>
    </lineage>
</organism>
<keyword evidence="4 6" id="KW-1133">Transmembrane helix</keyword>
<keyword evidence="2" id="KW-0813">Transport</keyword>
<feature type="transmembrane region" description="Helical" evidence="6">
    <location>
        <begin position="81"/>
        <end position="105"/>
    </location>
</feature>
<accession>A0A6P2JIR8</accession>
<evidence type="ECO:0000256" key="2">
    <source>
        <dbReference type="ARBA" id="ARBA00022448"/>
    </source>
</evidence>
<dbReference type="AlphaFoldDB" id="A0A6P2JIR8"/>
<comment type="subcellular location">
    <subcellularLocation>
        <location evidence="1">Membrane</location>
        <topology evidence="1">Multi-pass membrane protein</topology>
    </subcellularLocation>
</comment>
<dbReference type="Gene3D" id="1.20.1250.20">
    <property type="entry name" value="MFS general substrate transporter like domains"/>
    <property type="match status" value="1"/>
</dbReference>
<feature type="transmembrane region" description="Helical" evidence="6">
    <location>
        <begin position="403"/>
        <end position="426"/>
    </location>
</feature>
<dbReference type="RefSeq" id="WP_174939252.1">
    <property type="nucleotide sequence ID" value="NZ_CABVPY010000009.1"/>
</dbReference>
<feature type="transmembrane region" description="Helical" evidence="6">
    <location>
        <begin position="50"/>
        <end position="69"/>
    </location>
</feature>
<name>A0A6P2JIR8_BURL3</name>
<feature type="transmembrane region" description="Helical" evidence="6">
    <location>
        <begin position="168"/>
        <end position="186"/>
    </location>
</feature>
<dbReference type="PANTHER" id="PTHR42718">
    <property type="entry name" value="MAJOR FACILITATOR SUPERFAMILY MULTIDRUG TRANSPORTER MFSC"/>
    <property type="match status" value="1"/>
</dbReference>
<feature type="transmembrane region" description="Helical" evidence="6">
    <location>
        <begin position="332"/>
        <end position="351"/>
    </location>
</feature>
<dbReference type="GO" id="GO:0022857">
    <property type="term" value="F:transmembrane transporter activity"/>
    <property type="evidence" value="ECO:0007669"/>
    <property type="project" value="InterPro"/>
</dbReference>
<evidence type="ECO:0000256" key="3">
    <source>
        <dbReference type="ARBA" id="ARBA00022692"/>
    </source>
</evidence>
<feature type="transmembrane region" description="Helical" evidence="6">
    <location>
        <begin position="270"/>
        <end position="291"/>
    </location>
</feature>
<evidence type="ECO:0000313" key="8">
    <source>
        <dbReference type="EMBL" id="VWB42657.1"/>
    </source>
</evidence>
<feature type="transmembrane region" description="Helical" evidence="6">
    <location>
        <begin position="432"/>
        <end position="451"/>
    </location>
</feature>
<dbReference type="Gene3D" id="1.20.1720.10">
    <property type="entry name" value="Multidrug resistance protein D"/>
    <property type="match status" value="1"/>
</dbReference>
<keyword evidence="3 6" id="KW-0812">Transmembrane</keyword>
<keyword evidence="5 6" id="KW-0472">Membrane</keyword>
<dbReference type="CDD" id="cd17321">
    <property type="entry name" value="MFS_MMR_MDR_like"/>
    <property type="match status" value="1"/>
</dbReference>
<dbReference type="InterPro" id="IPR011701">
    <property type="entry name" value="MFS"/>
</dbReference>
<dbReference type="EMBL" id="CABVPY010000009">
    <property type="protein sequence ID" value="VWB42657.1"/>
    <property type="molecule type" value="Genomic_DNA"/>
</dbReference>
<dbReference type="PROSITE" id="PS50850">
    <property type="entry name" value="MFS"/>
    <property type="match status" value="1"/>
</dbReference>
<dbReference type="Pfam" id="PF07690">
    <property type="entry name" value="MFS_1"/>
    <property type="match status" value="2"/>
</dbReference>
<feature type="transmembrane region" description="Helical" evidence="6">
    <location>
        <begin position="12"/>
        <end position="30"/>
    </location>
</feature>
<dbReference type="InterPro" id="IPR036259">
    <property type="entry name" value="MFS_trans_sf"/>
</dbReference>
<dbReference type="PANTHER" id="PTHR42718:SF9">
    <property type="entry name" value="MAJOR FACILITATOR SUPERFAMILY MULTIDRUG TRANSPORTER MFSC"/>
    <property type="match status" value="1"/>
</dbReference>
<feature type="transmembrane region" description="Helical" evidence="6">
    <location>
        <begin position="111"/>
        <end position="128"/>
    </location>
</feature>
<evidence type="ECO:0000256" key="1">
    <source>
        <dbReference type="ARBA" id="ARBA00004141"/>
    </source>
</evidence>
<evidence type="ECO:0000313" key="9">
    <source>
        <dbReference type="Proteomes" id="UP000494170"/>
    </source>
</evidence>
<proteinExistence type="predicted"/>
<dbReference type="GO" id="GO:0016020">
    <property type="term" value="C:membrane"/>
    <property type="evidence" value="ECO:0007669"/>
    <property type="project" value="UniProtKB-SubCell"/>
</dbReference>
<feature type="domain" description="Major facilitator superfamily (MFS) profile" evidence="7">
    <location>
        <begin position="12"/>
        <end position="454"/>
    </location>
</feature>
<gene>
    <name evidence="8" type="ORF">BLA6863_01905</name>
</gene>
<feature type="transmembrane region" description="Helical" evidence="6">
    <location>
        <begin position="140"/>
        <end position="162"/>
    </location>
</feature>
<dbReference type="SUPFAM" id="SSF103473">
    <property type="entry name" value="MFS general substrate transporter"/>
    <property type="match status" value="2"/>
</dbReference>
<dbReference type="Proteomes" id="UP000494170">
    <property type="component" value="Unassembled WGS sequence"/>
</dbReference>
<evidence type="ECO:0000256" key="4">
    <source>
        <dbReference type="ARBA" id="ARBA00022989"/>
    </source>
</evidence>
<evidence type="ECO:0000256" key="5">
    <source>
        <dbReference type="ARBA" id="ARBA00023136"/>
    </source>
</evidence>
<reference evidence="8 9" key="1">
    <citation type="submission" date="2019-09" db="EMBL/GenBank/DDBJ databases">
        <authorList>
            <person name="Depoorter E."/>
        </authorList>
    </citation>
    <scope>NUCLEOTIDE SEQUENCE [LARGE SCALE GENOMIC DNA]</scope>
    <source>
        <strain evidence="8">LMG 6863</strain>
    </source>
</reference>
<protein>
    <submittedName>
        <fullName evidence="8">MFS transporter</fullName>
    </submittedName>
</protein>
<feature type="transmembrane region" description="Helical" evidence="6">
    <location>
        <begin position="303"/>
        <end position="320"/>
    </location>
</feature>
<evidence type="ECO:0000259" key="7">
    <source>
        <dbReference type="PROSITE" id="PS50850"/>
    </source>
</evidence>
<sequence>MQTSSTHHPRLVQTAACLGYAVVLIDVSVVNVALDALRTAFGAALTDLQWVVNAYALVFAATLLMAGALGDRLGAKRVFIAGYAIFTLSSIGCGMAHAMGALIAWRLVQGIGAALLVPNSLAVLRLAFDDAAARSRAIGWWGAGGGIALAAGPLAGGLLIAAVGWRSIFLVNVPVGIAGIWMTWRFAPDTKVQGGRSLDLPAQLTGAFALAALTFASTEISALGWRSPVIVSAFVSCVALGIAFVRLEARNPDAMLPAALWQDRIVRSSIVIGAIANLVFYGIVFTLSLLFQSVWHMTPVRTGVAFLPMMGVLMVVSIVAGRLTGRLGARTLATAGLSISAVGYLAMWPAIAAQSNGLLAIPMLLAGSGIALTIPTITNAALAAVSGAQSGVASGLLNTARQVGGVMGVALFGFFVHDAGGGAFAYGMERALIVSVLLLAVGAVMAWRNLGQAAETIFQGRAASTATRFYDAER</sequence>
<dbReference type="InterPro" id="IPR020846">
    <property type="entry name" value="MFS_dom"/>
</dbReference>
<feature type="transmembrane region" description="Helical" evidence="6">
    <location>
        <begin position="229"/>
        <end position="249"/>
    </location>
</feature>